<dbReference type="Proteomes" id="UP001151760">
    <property type="component" value="Unassembled WGS sequence"/>
</dbReference>
<evidence type="ECO:0000313" key="4">
    <source>
        <dbReference type="EMBL" id="GJT42678.1"/>
    </source>
</evidence>
<sequence length="541" mass="61814">MAYTSSASSSNSDTEVDSCSKSYVKAYATLKEQYDSLSLDYKKSQFNLVSYKAVESENLDVTTVVTPSNEKTVENKGVFNTVESNIVRRECCASINEELVSDGLTKPRGNQRNWNNQKSQQLGSDFVMYNKACFVCGSFDHLKKDCSKRMVKPVWNNARRENHQNSTRMTHPNSKRNMIPQAVLMRSGLKIINTARSRATVNAANPKVVHNDVKRNWFHDVKASACWVWKPKNRVIDHVNHKFRGGLLGIKLSALSTAKPKIVEGLKTAGYRVTTVGSRLLLLDTPYLLDRYGVLGKSNLFFFVDQSITYGVLLMWIWRILQSTITINRGLIQAIPTSLPPQPIGEATKASNLQRISTGEISWMRNYWNMKKQWGKPGLRKSRSDDALESGKAHDVDQSSKRKNRKWEGLSCTSWVRARYGNVNDITKERILQKIWDNKPGGEKITRKRTNSRQEVLKKCGDTKERAIIRAIVNKLPEEWFLEVSKDKDDMEGIIDYLEPILYDGFIDHNDEAYKQKRNKLLGMPYTEPLPIKRKAEITYV</sequence>
<evidence type="ECO:0000256" key="1">
    <source>
        <dbReference type="PROSITE-ProRule" id="PRU00047"/>
    </source>
</evidence>
<organism evidence="4 5">
    <name type="scientific">Tanacetum coccineum</name>
    <dbReference type="NCBI Taxonomy" id="301880"/>
    <lineage>
        <taxon>Eukaryota</taxon>
        <taxon>Viridiplantae</taxon>
        <taxon>Streptophyta</taxon>
        <taxon>Embryophyta</taxon>
        <taxon>Tracheophyta</taxon>
        <taxon>Spermatophyta</taxon>
        <taxon>Magnoliopsida</taxon>
        <taxon>eudicotyledons</taxon>
        <taxon>Gunneridae</taxon>
        <taxon>Pentapetalae</taxon>
        <taxon>asterids</taxon>
        <taxon>campanulids</taxon>
        <taxon>Asterales</taxon>
        <taxon>Asteraceae</taxon>
        <taxon>Asteroideae</taxon>
        <taxon>Anthemideae</taxon>
        <taxon>Anthemidinae</taxon>
        <taxon>Tanacetum</taxon>
    </lineage>
</organism>
<dbReference type="PROSITE" id="PS50158">
    <property type="entry name" value="ZF_CCHC"/>
    <property type="match status" value="1"/>
</dbReference>
<dbReference type="InterPro" id="IPR001878">
    <property type="entry name" value="Znf_CCHC"/>
</dbReference>
<comment type="caution">
    <text evidence="4">The sequence shown here is derived from an EMBL/GenBank/DDBJ whole genome shotgun (WGS) entry which is preliminary data.</text>
</comment>
<feature type="domain" description="CCHC-type" evidence="3">
    <location>
        <begin position="133"/>
        <end position="148"/>
    </location>
</feature>
<reference evidence="4" key="1">
    <citation type="journal article" date="2022" name="Int. J. Mol. Sci.">
        <title>Draft Genome of Tanacetum Coccineum: Genomic Comparison of Closely Related Tanacetum-Family Plants.</title>
        <authorList>
            <person name="Yamashiro T."/>
            <person name="Shiraishi A."/>
            <person name="Nakayama K."/>
            <person name="Satake H."/>
        </authorList>
    </citation>
    <scope>NUCLEOTIDE SEQUENCE</scope>
</reference>
<evidence type="ECO:0000313" key="5">
    <source>
        <dbReference type="Proteomes" id="UP001151760"/>
    </source>
</evidence>
<reference evidence="4" key="2">
    <citation type="submission" date="2022-01" db="EMBL/GenBank/DDBJ databases">
        <authorList>
            <person name="Yamashiro T."/>
            <person name="Shiraishi A."/>
            <person name="Satake H."/>
            <person name="Nakayama K."/>
        </authorList>
    </citation>
    <scope>NUCLEOTIDE SEQUENCE</scope>
</reference>
<keyword evidence="1" id="KW-0479">Metal-binding</keyword>
<gene>
    <name evidence="4" type="ORF">Tco_0951393</name>
</gene>
<feature type="compositionally biased region" description="Basic and acidic residues" evidence="2">
    <location>
        <begin position="382"/>
        <end position="400"/>
    </location>
</feature>
<dbReference type="EMBL" id="BQNB010015666">
    <property type="protein sequence ID" value="GJT42678.1"/>
    <property type="molecule type" value="Genomic_DNA"/>
</dbReference>
<dbReference type="SMART" id="SM00343">
    <property type="entry name" value="ZnF_C2HC"/>
    <property type="match status" value="1"/>
</dbReference>
<keyword evidence="1" id="KW-0862">Zinc</keyword>
<accession>A0ABQ5DVR9</accession>
<feature type="region of interest" description="Disordered" evidence="2">
    <location>
        <begin position="375"/>
        <end position="401"/>
    </location>
</feature>
<proteinExistence type="predicted"/>
<keyword evidence="1" id="KW-0863">Zinc-finger</keyword>
<evidence type="ECO:0000259" key="3">
    <source>
        <dbReference type="PROSITE" id="PS50158"/>
    </source>
</evidence>
<name>A0ABQ5DVR9_9ASTR</name>
<protein>
    <submittedName>
        <fullName evidence="4">Retrotransposon ORF1</fullName>
    </submittedName>
</protein>
<evidence type="ECO:0000256" key="2">
    <source>
        <dbReference type="SAM" id="MobiDB-lite"/>
    </source>
</evidence>
<keyword evidence="5" id="KW-1185">Reference proteome</keyword>